<dbReference type="GO" id="GO:0055085">
    <property type="term" value="P:transmembrane transport"/>
    <property type="evidence" value="ECO:0007669"/>
    <property type="project" value="InterPro"/>
</dbReference>
<comment type="caution">
    <text evidence="9">The sequence shown here is derived from an EMBL/GenBank/DDBJ whole genome shotgun (WGS) entry which is preliminary data.</text>
</comment>
<feature type="transmembrane region" description="Helical" evidence="7">
    <location>
        <begin position="155"/>
        <end position="182"/>
    </location>
</feature>
<dbReference type="PROSITE" id="PS50928">
    <property type="entry name" value="ABC_TM1"/>
    <property type="match status" value="1"/>
</dbReference>
<dbReference type="InterPro" id="IPR035906">
    <property type="entry name" value="MetI-like_sf"/>
</dbReference>
<feature type="domain" description="ABC transmembrane type-1" evidence="8">
    <location>
        <begin position="107"/>
        <end position="297"/>
    </location>
</feature>
<evidence type="ECO:0000256" key="5">
    <source>
        <dbReference type="ARBA" id="ARBA00022989"/>
    </source>
</evidence>
<keyword evidence="2 7" id="KW-0813">Transport</keyword>
<dbReference type="InterPro" id="IPR025966">
    <property type="entry name" value="OppC_N"/>
</dbReference>
<proteinExistence type="inferred from homology"/>
<evidence type="ECO:0000256" key="7">
    <source>
        <dbReference type="RuleBase" id="RU363032"/>
    </source>
</evidence>
<reference evidence="9 10" key="1">
    <citation type="submission" date="2019-03" db="EMBL/GenBank/DDBJ databases">
        <title>Genomic Encyclopedia of Type Strains, Phase IV (KMG-IV): sequencing the most valuable type-strain genomes for metagenomic binning, comparative biology and taxonomic classification.</title>
        <authorList>
            <person name="Goeker M."/>
        </authorList>
    </citation>
    <scope>NUCLEOTIDE SEQUENCE [LARGE SCALE GENOMIC DNA]</scope>
    <source>
        <strain evidence="9 10">DSM 24591</strain>
    </source>
</reference>
<comment type="subcellular location">
    <subcellularLocation>
        <location evidence="1 7">Cell membrane</location>
        <topology evidence="1 7">Multi-pass membrane protein</topology>
    </subcellularLocation>
</comment>
<evidence type="ECO:0000313" key="10">
    <source>
        <dbReference type="Proteomes" id="UP000295525"/>
    </source>
</evidence>
<feature type="transmembrane region" description="Helical" evidence="7">
    <location>
        <begin position="275"/>
        <end position="297"/>
    </location>
</feature>
<dbReference type="InterPro" id="IPR000515">
    <property type="entry name" value="MetI-like"/>
</dbReference>
<dbReference type="EMBL" id="SMAJ01000016">
    <property type="protein sequence ID" value="TCT03084.1"/>
    <property type="molecule type" value="Genomic_DNA"/>
</dbReference>
<keyword evidence="4 7" id="KW-0812">Transmembrane</keyword>
<keyword evidence="5 7" id="KW-1133">Transmembrane helix</keyword>
<protein>
    <submittedName>
        <fullName evidence="9">Peptide/nickel transport system permease protein</fullName>
    </submittedName>
</protein>
<evidence type="ECO:0000256" key="1">
    <source>
        <dbReference type="ARBA" id="ARBA00004651"/>
    </source>
</evidence>
<name>A0A4R3LR83_9BURK</name>
<comment type="similarity">
    <text evidence="7">Belongs to the binding-protein-dependent transport system permease family.</text>
</comment>
<sequence length="311" mass="34307">MILKPLETPAVPPAGGRALRWVAVLRRELANNLRIIRADRLGSFGAVVIVVAALVAVFGPWLMPHDPYESLRMVDGRMAVLHPPSFEFPLGTTNLARDLLSQMIVATRTTMIIGLFSGLISIVIGANIGLFAGYYGGRVDNVLMRLTDIVYGMPFLPFIIVLISLFGRSIGFVMLAIVVIVWRTSARVVRAQTMAIKQRQYVAFAKARGASDMRIIYRHIVPNILPLLLLYTSFNIAWAIVTEASASFLGFGDPNAITWGSILQDLWASGYTRSAWWWFIAPSAAIVLLVSAFVFVSRAYEVVANPRLGDR</sequence>
<dbReference type="GO" id="GO:0005886">
    <property type="term" value="C:plasma membrane"/>
    <property type="evidence" value="ECO:0007669"/>
    <property type="project" value="UniProtKB-SubCell"/>
</dbReference>
<evidence type="ECO:0000256" key="3">
    <source>
        <dbReference type="ARBA" id="ARBA00022475"/>
    </source>
</evidence>
<dbReference type="Pfam" id="PF12911">
    <property type="entry name" value="OppC_N"/>
    <property type="match status" value="1"/>
</dbReference>
<evidence type="ECO:0000256" key="4">
    <source>
        <dbReference type="ARBA" id="ARBA00022692"/>
    </source>
</evidence>
<organism evidence="9 10">
    <name type="scientific">Paralcaligenes ureilyticus</name>
    <dbReference type="NCBI Taxonomy" id="627131"/>
    <lineage>
        <taxon>Bacteria</taxon>
        <taxon>Pseudomonadati</taxon>
        <taxon>Pseudomonadota</taxon>
        <taxon>Betaproteobacteria</taxon>
        <taxon>Burkholderiales</taxon>
        <taxon>Alcaligenaceae</taxon>
        <taxon>Paralcaligenes</taxon>
    </lineage>
</organism>
<feature type="transmembrane region" description="Helical" evidence="7">
    <location>
        <begin position="112"/>
        <end position="135"/>
    </location>
</feature>
<dbReference type="PANTHER" id="PTHR43386">
    <property type="entry name" value="OLIGOPEPTIDE TRANSPORT SYSTEM PERMEASE PROTEIN APPC"/>
    <property type="match status" value="1"/>
</dbReference>
<dbReference type="RefSeq" id="WP_132584663.1">
    <property type="nucleotide sequence ID" value="NZ_SMAJ01000016.1"/>
</dbReference>
<dbReference type="AlphaFoldDB" id="A0A4R3LR83"/>
<evidence type="ECO:0000256" key="2">
    <source>
        <dbReference type="ARBA" id="ARBA00022448"/>
    </source>
</evidence>
<dbReference type="PANTHER" id="PTHR43386:SF1">
    <property type="entry name" value="D,D-DIPEPTIDE TRANSPORT SYSTEM PERMEASE PROTEIN DDPC-RELATED"/>
    <property type="match status" value="1"/>
</dbReference>
<dbReference type="InterPro" id="IPR050366">
    <property type="entry name" value="BP-dependent_transpt_permease"/>
</dbReference>
<evidence type="ECO:0000259" key="8">
    <source>
        <dbReference type="PROSITE" id="PS50928"/>
    </source>
</evidence>
<dbReference type="Proteomes" id="UP000295525">
    <property type="component" value="Unassembled WGS sequence"/>
</dbReference>
<keyword evidence="6 7" id="KW-0472">Membrane</keyword>
<feature type="transmembrane region" description="Helical" evidence="7">
    <location>
        <begin position="220"/>
        <end position="241"/>
    </location>
</feature>
<evidence type="ECO:0000256" key="6">
    <source>
        <dbReference type="ARBA" id="ARBA00023136"/>
    </source>
</evidence>
<dbReference type="Pfam" id="PF00528">
    <property type="entry name" value="BPD_transp_1"/>
    <property type="match status" value="1"/>
</dbReference>
<dbReference type="Gene3D" id="1.10.3720.10">
    <property type="entry name" value="MetI-like"/>
    <property type="match status" value="1"/>
</dbReference>
<evidence type="ECO:0000313" key="9">
    <source>
        <dbReference type="EMBL" id="TCT03084.1"/>
    </source>
</evidence>
<keyword evidence="3" id="KW-1003">Cell membrane</keyword>
<dbReference type="SUPFAM" id="SSF161098">
    <property type="entry name" value="MetI-like"/>
    <property type="match status" value="1"/>
</dbReference>
<dbReference type="OrthoDB" id="9783218at2"/>
<accession>A0A4R3LR83</accession>
<gene>
    <name evidence="9" type="ORF">EDC26_11651</name>
</gene>
<feature type="transmembrane region" description="Helical" evidence="7">
    <location>
        <begin position="41"/>
        <end position="63"/>
    </location>
</feature>
<keyword evidence="10" id="KW-1185">Reference proteome</keyword>
<dbReference type="CDD" id="cd06261">
    <property type="entry name" value="TM_PBP2"/>
    <property type="match status" value="1"/>
</dbReference>